<sequence>METNREEEESDHCYAGPEDVACDVCSGRKQKDLKSCLTCLVSYCEQHLQPHHESPAFEKHELVDSSKNLQEDIALRQQCVYTAEIAERQRKLAAIRQKIQQRIQERDKNVKLYYLEMEAISDSAAETVEDSEKIFTELTRVIEKKRDYVNHKIRSLRQIEKNRVKDLQKKIEQEIANLKWKDSELQKLAHTEDENKFLQKLPSLSHPGTPTDTSSILSLQDFKDVKESLTKVERNVGEVLWENSTNFKMAGTKVEVLLSPQEPSIRAALQRYSCDITMDPNTAEHCLKLSKRNRKATHTWGKSQSYFHHPGRFIGWPQVLSKESLTGRCYWEVEYSKEKKVCVAVSYKEFINVDCVTECKFGHNNHSWALQCEGDRYKLHYVVPTIFSGPKSKRIGVYLDYSAGILSFYSISETSTLLVTVKTSFTRPLYAGLTICCRHGQNPVTAEFCKLTG</sequence>
<dbReference type="Gene3D" id="4.10.830.40">
    <property type="match status" value="1"/>
</dbReference>
<dbReference type="GO" id="GO:0008270">
    <property type="term" value="F:zinc ion binding"/>
    <property type="evidence" value="ECO:0007669"/>
    <property type="project" value="UniProtKB-KW"/>
</dbReference>
<dbReference type="SMART" id="SM00589">
    <property type="entry name" value="PRY"/>
    <property type="match status" value="1"/>
</dbReference>
<gene>
    <name evidence="6" type="primary">LOC104967731</name>
</gene>
<proteinExistence type="predicted"/>
<dbReference type="RefSeq" id="XP_010795553.1">
    <property type="nucleotide sequence ID" value="XM_010797251.1"/>
</dbReference>
<name>A0A6I9Q5U8_9TELE</name>
<dbReference type="InterPro" id="IPR058030">
    <property type="entry name" value="TRIM8/14/16/25/29/45/65_CC"/>
</dbReference>
<dbReference type="Pfam" id="PF13765">
    <property type="entry name" value="PRY"/>
    <property type="match status" value="1"/>
</dbReference>
<dbReference type="InterPro" id="IPR001870">
    <property type="entry name" value="B30.2/SPRY"/>
</dbReference>
<evidence type="ECO:0000313" key="6">
    <source>
        <dbReference type="RefSeq" id="XP_010795553.1"/>
    </source>
</evidence>
<dbReference type="InterPro" id="IPR051051">
    <property type="entry name" value="E3_ubiq-ligase_TRIM/RNF"/>
</dbReference>
<dbReference type="AlphaFoldDB" id="A0A6I9Q5U8"/>
<keyword evidence="3" id="KW-0862">Zinc</keyword>
<dbReference type="PRINTS" id="PR01407">
    <property type="entry name" value="BUTYPHLNCDUF"/>
</dbReference>
<dbReference type="GeneID" id="104967731"/>
<dbReference type="InterPro" id="IPR006574">
    <property type="entry name" value="PRY"/>
</dbReference>
<dbReference type="KEGG" id="ncc:104967731"/>
<feature type="domain" description="B30.2/SPRY" evidence="4">
    <location>
        <begin position="256"/>
        <end position="453"/>
    </location>
</feature>
<keyword evidence="2" id="KW-0863">Zinc-finger</keyword>
<dbReference type="PROSITE" id="PS50188">
    <property type="entry name" value="B302_SPRY"/>
    <property type="match status" value="1"/>
</dbReference>
<dbReference type="Proteomes" id="UP000504611">
    <property type="component" value="Unplaced"/>
</dbReference>
<dbReference type="InterPro" id="IPR013320">
    <property type="entry name" value="ConA-like_dom_sf"/>
</dbReference>
<dbReference type="Gene3D" id="2.60.120.920">
    <property type="match status" value="1"/>
</dbReference>
<keyword evidence="5" id="KW-1185">Reference proteome</keyword>
<keyword evidence="1" id="KW-0479">Metal-binding</keyword>
<dbReference type="Pfam" id="PF25600">
    <property type="entry name" value="TRIM_CC"/>
    <property type="match status" value="1"/>
</dbReference>
<dbReference type="OrthoDB" id="9903688at2759"/>
<dbReference type="PANTHER" id="PTHR25465">
    <property type="entry name" value="B-BOX DOMAIN CONTAINING"/>
    <property type="match status" value="1"/>
</dbReference>
<dbReference type="SUPFAM" id="SSF49899">
    <property type="entry name" value="Concanavalin A-like lectins/glucanases"/>
    <property type="match status" value="1"/>
</dbReference>
<dbReference type="GO" id="GO:0005737">
    <property type="term" value="C:cytoplasm"/>
    <property type="evidence" value="ECO:0007669"/>
    <property type="project" value="UniProtKB-ARBA"/>
</dbReference>
<dbReference type="InterPro" id="IPR043136">
    <property type="entry name" value="B30.2/SPRY_sf"/>
</dbReference>
<dbReference type="SMART" id="SM00449">
    <property type="entry name" value="SPRY"/>
    <property type="match status" value="1"/>
</dbReference>
<evidence type="ECO:0000256" key="3">
    <source>
        <dbReference type="ARBA" id="ARBA00022833"/>
    </source>
</evidence>
<evidence type="ECO:0000256" key="1">
    <source>
        <dbReference type="ARBA" id="ARBA00022723"/>
    </source>
</evidence>
<evidence type="ECO:0000313" key="5">
    <source>
        <dbReference type="Proteomes" id="UP000504611"/>
    </source>
</evidence>
<dbReference type="PANTHER" id="PTHR25465:SF5">
    <property type="entry name" value="E3 UBIQUITIN_ISG15 LIGASE TRIM25-RELATED"/>
    <property type="match status" value="1"/>
</dbReference>
<dbReference type="InterPro" id="IPR003877">
    <property type="entry name" value="SPRY_dom"/>
</dbReference>
<dbReference type="Pfam" id="PF00622">
    <property type="entry name" value="SPRY"/>
    <property type="match status" value="1"/>
</dbReference>
<evidence type="ECO:0000256" key="2">
    <source>
        <dbReference type="ARBA" id="ARBA00022771"/>
    </source>
</evidence>
<organism evidence="5 6">
    <name type="scientific">Notothenia coriiceps</name>
    <name type="common">black rockcod</name>
    <dbReference type="NCBI Taxonomy" id="8208"/>
    <lineage>
        <taxon>Eukaryota</taxon>
        <taxon>Metazoa</taxon>
        <taxon>Chordata</taxon>
        <taxon>Craniata</taxon>
        <taxon>Vertebrata</taxon>
        <taxon>Euteleostomi</taxon>
        <taxon>Actinopterygii</taxon>
        <taxon>Neopterygii</taxon>
        <taxon>Teleostei</taxon>
        <taxon>Neoteleostei</taxon>
        <taxon>Acanthomorphata</taxon>
        <taxon>Eupercaria</taxon>
        <taxon>Perciformes</taxon>
        <taxon>Notothenioidei</taxon>
        <taxon>Nototheniidae</taxon>
        <taxon>Notothenia</taxon>
    </lineage>
</organism>
<protein>
    <submittedName>
        <fullName evidence="6">Tripartite motif-containing protein 16-like</fullName>
    </submittedName>
</protein>
<accession>A0A6I9Q5U8</accession>
<dbReference type="InterPro" id="IPR003879">
    <property type="entry name" value="Butyrophylin_SPRY"/>
</dbReference>
<reference evidence="6" key="1">
    <citation type="submission" date="2025-08" db="UniProtKB">
        <authorList>
            <consortium name="RefSeq"/>
        </authorList>
    </citation>
    <scope>IDENTIFICATION</scope>
    <source>
        <tissue evidence="6">Muscle</tissue>
    </source>
</reference>
<evidence type="ECO:0000259" key="4">
    <source>
        <dbReference type="PROSITE" id="PS50188"/>
    </source>
</evidence>